<dbReference type="GO" id="GO:0005739">
    <property type="term" value="C:mitochondrion"/>
    <property type="evidence" value="ECO:0007669"/>
    <property type="project" value="TreeGrafter"/>
</dbReference>
<evidence type="ECO:0000256" key="7">
    <source>
        <dbReference type="ARBA" id="ARBA00022723"/>
    </source>
</evidence>
<dbReference type="GO" id="GO:1990180">
    <property type="term" value="P:mitochondrial tRNA 3'-end processing"/>
    <property type="evidence" value="ECO:0007669"/>
    <property type="project" value="TreeGrafter"/>
</dbReference>
<evidence type="ECO:0000256" key="6">
    <source>
        <dbReference type="ARBA" id="ARBA00022722"/>
    </source>
</evidence>
<evidence type="ECO:0000256" key="3">
    <source>
        <dbReference type="ARBA" id="ARBA00007823"/>
    </source>
</evidence>
<evidence type="ECO:0000256" key="2">
    <source>
        <dbReference type="ARBA" id="ARBA00001947"/>
    </source>
</evidence>
<feature type="non-terminal residue" evidence="11">
    <location>
        <position position="692"/>
    </location>
</feature>
<evidence type="ECO:0000313" key="12">
    <source>
        <dbReference type="Proteomes" id="UP000250140"/>
    </source>
</evidence>
<dbReference type="OrthoDB" id="527344at2759"/>
<gene>
    <name evidence="11" type="ORF">AOQ84DRAFT_278082</name>
</gene>
<comment type="similarity">
    <text evidence="3">Belongs to the RNase Z family.</text>
</comment>
<dbReference type="Pfam" id="PF23023">
    <property type="entry name" value="Anti-Pycsar_Apyc1"/>
    <property type="match status" value="1"/>
</dbReference>
<dbReference type="Proteomes" id="UP000250140">
    <property type="component" value="Unassembled WGS sequence"/>
</dbReference>
<keyword evidence="9" id="KW-0378">Hydrolase</keyword>
<keyword evidence="8" id="KW-0255">Endonuclease</keyword>
<keyword evidence="12" id="KW-1185">Reference proteome</keyword>
<dbReference type="EMBL" id="KV750159">
    <property type="protein sequence ID" value="OCL06003.1"/>
    <property type="molecule type" value="Genomic_DNA"/>
</dbReference>
<keyword evidence="6" id="KW-0540">Nuclease</keyword>
<dbReference type="PANTHER" id="PTHR12553:SF49">
    <property type="entry name" value="ZINC PHOSPHODIESTERASE ELAC PROTEIN 2"/>
    <property type="match status" value="1"/>
</dbReference>
<evidence type="ECO:0000256" key="1">
    <source>
        <dbReference type="ARBA" id="ARBA00000402"/>
    </source>
</evidence>
<dbReference type="InterPro" id="IPR047151">
    <property type="entry name" value="RNZ2-like"/>
</dbReference>
<protein>
    <recommendedName>
        <fullName evidence="4">ribonuclease Z</fullName>
        <ecNumber evidence="4">3.1.26.11</ecNumber>
    </recommendedName>
</protein>
<proteinExistence type="inferred from homology"/>
<dbReference type="SUPFAM" id="SSF56281">
    <property type="entry name" value="Metallo-hydrolase/oxidoreductase"/>
    <property type="match status" value="2"/>
</dbReference>
<organism evidence="11 12">
    <name type="scientific">Glonium stellatum</name>
    <dbReference type="NCBI Taxonomy" id="574774"/>
    <lineage>
        <taxon>Eukaryota</taxon>
        <taxon>Fungi</taxon>
        <taxon>Dikarya</taxon>
        <taxon>Ascomycota</taxon>
        <taxon>Pezizomycotina</taxon>
        <taxon>Dothideomycetes</taxon>
        <taxon>Pleosporomycetidae</taxon>
        <taxon>Gloniales</taxon>
        <taxon>Gloniaceae</taxon>
        <taxon>Glonium</taxon>
    </lineage>
</organism>
<dbReference type="AlphaFoldDB" id="A0A8E2JQQ4"/>
<dbReference type="Gene3D" id="3.60.15.10">
    <property type="entry name" value="Ribonuclease Z/Hydroxyacylglutathione hydrolase-like"/>
    <property type="match status" value="2"/>
</dbReference>
<evidence type="ECO:0000256" key="10">
    <source>
        <dbReference type="ARBA" id="ARBA00022833"/>
    </source>
</evidence>
<reference evidence="11 12" key="1">
    <citation type="journal article" date="2016" name="Nat. Commun.">
        <title>Ectomycorrhizal ecology is imprinted in the genome of the dominant symbiotic fungus Cenococcum geophilum.</title>
        <authorList>
            <consortium name="DOE Joint Genome Institute"/>
            <person name="Peter M."/>
            <person name="Kohler A."/>
            <person name="Ohm R.A."/>
            <person name="Kuo A."/>
            <person name="Krutzmann J."/>
            <person name="Morin E."/>
            <person name="Arend M."/>
            <person name="Barry K.W."/>
            <person name="Binder M."/>
            <person name="Choi C."/>
            <person name="Clum A."/>
            <person name="Copeland A."/>
            <person name="Grisel N."/>
            <person name="Haridas S."/>
            <person name="Kipfer T."/>
            <person name="LaButti K."/>
            <person name="Lindquist E."/>
            <person name="Lipzen A."/>
            <person name="Maire R."/>
            <person name="Meier B."/>
            <person name="Mihaltcheva S."/>
            <person name="Molinier V."/>
            <person name="Murat C."/>
            <person name="Poggeler S."/>
            <person name="Quandt C.A."/>
            <person name="Sperisen C."/>
            <person name="Tritt A."/>
            <person name="Tisserant E."/>
            <person name="Crous P.W."/>
            <person name="Henrissat B."/>
            <person name="Nehls U."/>
            <person name="Egli S."/>
            <person name="Spatafora J.W."/>
            <person name="Grigoriev I.V."/>
            <person name="Martin F.M."/>
        </authorList>
    </citation>
    <scope>NUCLEOTIDE SEQUENCE [LARGE SCALE GENOMIC DNA]</scope>
    <source>
        <strain evidence="11 12">CBS 207.34</strain>
    </source>
</reference>
<dbReference type="EC" id="3.1.26.11" evidence="4"/>
<dbReference type="InterPro" id="IPR036866">
    <property type="entry name" value="RibonucZ/Hydroxyglut_hydro"/>
</dbReference>
<name>A0A8E2JQQ4_9PEZI</name>
<dbReference type="CDD" id="cd07718">
    <property type="entry name" value="RNaseZ_ELAC1_ELAC2-C-term-like_MBL-fold"/>
    <property type="match status" value="1"/>
</dbReference>
<dbReference type="GO" id="GO:0046872">
    <property type="term" value="F:metal ion binding"/>
    <property type="evidence" value="ECO:0007669"/>
    <property type="project" value="UniProtKB-KW"/>
</dbReference>
<accession>A0A8E2JQQ4</accession>
<evidence type="ECO:0000256" key="5">
    <source>
        <dbReference type="ARBA" id="ARBA00022694"/>
    </source>
</evidence>
<keyword evidence="10" id="KW-0862">Zinc</keyword>
<sequence>APTWVDGCVAVWAMAVTPKGGLVRQREEEARRAMQARDFDALNAFEEFGAPEGETPAQREARYGRIRDAVVHRMFDSSWSFDTLVEQKLAEVQMPATIFVRNLQTKRIEKYEGPMPDGTEPVPDITVLVRTPWPAALLEYLPPTEPALESISYVVRTHPQRGKFRPDRAVALGVEKGYKWAQLTQGKSVENIRGETITPDMVLGEGRPGQGVAVVDLPSLEYVEPLINREEWTSKDIVSGIRAFIWILGPGVSAHPMLREFMKKMADAKHIISSPDHCPNQLALDSVAASTIQLAQIDPERYPVPYHDNVTVPQVTFDRLDAPKIALPENAIVAERGLTIDLEPRFGIVRESITPLLDTQAVLANTPRDVHILAQAAHADIEASSESLSAWRRSIPRPDTEIITLGTGSALPSKYRNVSATLVRVPGVGSYLLDCGENTLGQLQRVYRPAELADVLRDLRMIWISHLHADHHLGTASVIKAWYQIVHNSVPSPNPPDLRPTTSTIDPTSRHLAIVSHTGMLHWLREFASVEDYGYSRLLPLSISNHTRKRASTLTLFPPPAAATTDPGHYVLHPQHYAALLGLSDLQAVGVHHCHGAKAVVLTFPPTPLRIAYSGDCRPSKDFARIGRATTVLVHEATFDDELKGDAVAKKHSTTTEALGVGAMMGARAVVLTHFSQRYQKIPVLETLEGEE</sequence>
<evidence type="ECO:0000256" key="9">
    <source>
        <dbReference type="ARBA" id="ARBA00022801"/>
    </source>
</evidence>
<dbReference type="GO" id="GO:0042781">
    <property type="term" value="F:3'-tRNA processing endoribonuclease activity"/>
    <property type="evidence" value="ECO:0007669"/>
    <property type="project" value="UniProtKB-EC"/>
</dbReference>
<evidence type="ECO:0000256" key="4">
    <source>
        <dbReference type="ARBA" id="ARBA00012477"/>
    </source>
</evidence>
<evidence type="ECO:0000313" key="11">
    <source>
        <dbReference type="EMBL" id="OCL06003.1"/>
    </source>
</evidence>
<comment type="cofactor">
    <cofactor evidence="2">
        <name>Zn(2+)</name>
        <dbReference type="ChEBI" id="CHEBI:29105"/>
    </cofactor>
</comment>
<keyword evidence="5" id="KW-0819">tRNA processing</keyword>
<evidence type="ECO:0000256" key="8">
    <source>
        <dbReference type="ARBA" id="ARBA00022759"/>
    </source>
</evidence>
<feature type="non-terminal residue" evidence="11">
    <location>
        <position position="1"/>
    </location>
</feature>
<keyword evidence="7" id="KW-0479">Metal-binding</keyword>
<dbReference type="PANTHER" id="PTHR12553">
    <property type="entry name" value="ZINC PHOSPHODIESTERASE ELAC PROTEIN 2"/>
    <property type="match status" value="1"/>
</dbReference>
<comment type="catalytic activity">
    <reaction evidence="1">
        <text>Endonucleolytic cleavage of RNA, removing extra 3' nucleotides from tRNA precursor, generating 3' termini of tRNAs. A 3'-hydroxy group is left at the tRNA terminus and a 5'-phosphoryl group is left at the trailer molecule.</text>
        <dbReference type="EC" id="3.1.26.11"/>
    </reaction>
</comment>